<dbReference type="InterPro" id="IPR020449">
    <property type="entry name" value="Tscrpt_reg_AraC-type_HTH"/>
</dbReference>
<evidence type="ECO:0000256" key="3">
    <source>
        <dbReference type="ARBA" id="ARBA00023163"/>
    </source>
</evidence>
<dbReference type="PANTHER" id="PTHR47893:SF1">
    <property type="entry name" value="REGULATORY PROTEIN PCHR"/>
    <property type="match status" value="1"/>
</dbReference>
<dbReference type="SMART" id="SM00342">
    <property type="entry name" value="HTH_ARAC"/>
    <property type="match status" value="1"/>
</dbReference>
<comment type="caution">
    <text evidence="5">The sequence shown here is derived from an EMBL/GenBank/DDBJ whole genome shotgun (WGS) entry which is preliminary data.</text>
</comment>
<dbReference type="PANTHER" id="PTHR47893">
    <property type="entry name" value="REGULATORY PROTEIN PCHR"/>
    <property type="match status" value="1"/>
</dbReference>
<name>A0ABR7GMQ7_9FIRM</name>
<sequence>MLETLLDSAAGGSLSGRLRRIPVRDGVRAWDFDCALSLPSSLPAAKENRYQILFCRSGALRLELAVGKQLFLHEREVLLLAPGTALVRASVPDGRLAGALVIVEVSERDRLPYILGSLLGGLSLDTARLEERLHARSGCAVLRGTPWTETVFSALQPLQAEERGRYCAFKTAELLYLLSTDSPLLPLPPEAPGRERYQIELMRQVRDHMLAHLADPLTISQLAARFHISPTALKDCFRQAYGRPLHQYLLEHRVRRAAELLSESGLSIVEIASAVGYNSASQFGVAFKRRYQLTPSQFRRMAHSQKELRQDM</sequence>
<dbReference type="InterPro" id="IPR053142">
    <property type="entry name" value="PchR_regulatory_protein"/>
</dbReference>
<protein>
    <submittedName>
        <fullName evidence="5">Helix-turn-helix transcriptional regulator</fullName>
    </submittedName>
</protein>
<reference evidence="5 6" key="1">
    <citation type="submission" date="2020-08" db="EMBL/GenBank/DDBJ databases">
        <title>Genome public.</title>
        <authorList>
            <person name="Liu C."/>
            <person name="Sun Q."/>
        </authorList>
    </citation>
    <scope>NUCLEOTIDE SEQUENCE [LARGE SCALE GENOMIC DNA]</scope>
    <source>
        <strain evidence="5 6">M2</strain>
    </source>
</reference>
<dbReference type="PROSITE" id="PS00041">
    <property type="entry name" value="HTH_ARAC_FAMILY_1"/>
    <property type="match status" value="1"/>
</dbReference>
<dbReference type="PRINTS" id="PR00032">
    <property type="entry name" value="HTHARAC"/>
</dbReference>
<dbReference type="Pfam" id="PF12833">
    <property type="entry name" value="HTH_18"/>
    <property type="match status" value="1"/>
</dbReference>
<proteinExistence type="predicted"/>
<gene>
    <name evidence="5" type="ORF">H8S02_06490</name>
</gene>
<dbReference type="PROSITE" id="PS01124">
    <property type="entry name" value="HTH_ARAC_FAMILY_2"/>
    <property type="match status" value="1"/>
</dbReference>
<evidence type="ECO:0000313" key="5">
    <source>
        <dbReference type="EMBL" id="MBC5695589.1"/>
    </source>
</evidence>
<evidence type="ECO:0000313" key="6">
    <source>
        <dbReference type="Proteomes" id="UP000641741"/>
    </source>
</evidence>
<accession>A0ABR7GMQ7</accession>
<keyword evidence="1" id="KW-0805">Transcription regulation</keyword>
<dbReference type="InterPro" id="IPR009057">
    <property type="entry name" value="Homeodomain-like_sf"/>
</dbReference>
<evidence type="ECO:0000259" key="4">
    <source>
        <dbReference type="PROSITE" id="PS01124"/>
    </source>
</evidence>
<dbReference type="Gene3D" id="1.10.10.60">
    <property type="entry name" value="Homeodomain-like"/>
    <property type="match status" value="1"/>
</dbReference>
<feature type="domain" description="HTH araC/xylS-type" evidence="4">
    <location>
        <begin position="203"/>
        <end position="301"/>
    </location>
</feature>
<evidence type="ECO:0000256" key="2">
    <source>
        <dbReference type="ARBA" id="ARBA00023125"/>
    </source>
</evidence>
<keyword evidence="6" id="KW-1185">Reference proteome</keyword>
<dbReference type="Proteomes" id="UP000641741">
    <property type="component" value="Unassembled WGS sequence"/>
</dbReference>
<dbReference type="EMBL" id="JACOPK010000005">
    <property type="protein sequence ID" value="MBC5695589.1"/>
    <property type="molecule type" value="Genomic_DNA"/>
</dbReference>
<dbReference type="InterPro" id="IPR018060">
    <property type="entry name" value="HTH_AraC"/>
</dbReference>
<keyword evidence="2" id="KW-0238">DNA-binding</keyword>
<dbReference type="SUPFAM" id="SSF46689">
    <property type="entry name" value="Homeodomain-like"/>
    <property type="match status" value="2"/>
</dbReference>
<dbReference type="RefSeq" id="WP_186969827.1">
    <property type="nucleotide sequence ID" value="NZ_JACOPK010000005.1"/>
</dbReference>
<keyword evidence="3" id="KW-0804">Transcription</keyword>
<evidence type="ECO:0000256" key="1">
    <source>
        <dbReference type="ARBA" id="ARBA00023015"/>
    </source>
</evidence>
<organism evidence="5 6">
    <name type="scientific">Agathobaculum hominis</name>
    <dbReference type="NCBI Taxonomy" id="2763014"/>
    <lineage>
        <taxon>Bacteria</taxon>
        <taxon>Bacillati</taxon>
        <taxon>Bacillota</taxon>
        <taxon>Clostridia</taxon>
        <taxon>Eubacteriales</taxon>
        <taxon>Butyricicoccaceae</taxon>
        <taxon>Agathobaculum</taxon>
    </lineage>
</organism>
<dbReference type="InterPro" id="IPR018062">
    <property type="entry name" value="HTH_AraC-typ_CS"/>
</dbReference>